<dbReference type="Proteomes" id="UP000008720">
    <property type="component" value="Chromosome"/>
</dbReference>
<evidence type="ECO:0000313" key="4">
    <source>
        <dbReference type="EMBL" id="ADR20565.1"/>
    </source>
</evidence>
<dbReference type="GO" id="GO:0006313">
    <property type="term" value="P:DNA transposition"/>
    <property type="evidence" value="ECO:0007669"/>
    <property type="project" value="InterPro"/>
</dbReference>
<proteinExistence type="predicted"/>
<evidence type="ECO:0000259" key="3">
    <source>
        <dbReference type="Pfam" id="PF02371"/>
    </source>
</evidence>
<keyword evidence="1" id="KW-0175">Coiled coil</keyword>
<name>E4TQ08_MARTH</name>
<dbReference type="Pfam" id="PF02371">
    <property type="entry name" value="Transposase_20"/>
    <property type="match status" value="1"/>
</dbReference>
<feature type="coiled-coil region" evidence="1">
    <location>
        <begin position="138"/>
        <end position="200"/>
    </location>
</feature>
<reference evidence="4 6" key="1">
    <citation type="journal article" date="2011" name="Stand. Genomic Sci.">
        <title>Complete genome sequence of Marivirga tractuosa type strain (H-43).</title>
        <authorList>
            <person name="Pagani I."/>
            <person name="Chertkov O."/>
            <person name="Lapidus A."/>
            <person name="Lucas S."/>
            <person name="Del Rio T.G."/>
            <person name="Tice H."/>
            <person name="Copeland A."/>
            <person name="Cheng J.F."/>
            <person name="Nolan M."/>
            <person name="Saunders E."/>
            <person name="Pitluck S."/>
            <person name="Held B."/>
            <person name="Goodwin L."/>
            <person name="Liolios K."/>
            <person name="Ovchinikova G."/>
            <person name="Ivanova N."/>
            <person name="Mavromatis K."/>
            <person name="Pati A."/>
            <person name="Chen A."/>
            <person name="Palaniappan K."/>
            <person name="Land M."/>
            <person name="Hauser L."/>
            <person name="Jeffries C.D."/>
            <person name="Detter J.C."/>
            <person name="Han C."/>
            <person name="Tapia R."/>
            <person name="Ngatchou-Djao O.D."/>
            <person name="Rohde M."/>
            <person name="Goker M."/>
            <person name="Spring S."/>
            <person name="Sikorski J."/>
            <person name="Woyke T."/>
            <person name="Bristow J."/>
            <person name="Eisen J.A."/>
            <person name="Markowitz V."/>
            <person name="Hugenholtz P."/>
            <person name="Klenk H.P."/>
            <person name="Kyrpides N.C."/>
        </authorList>
    </citation>
    <scope>NUCLEOTIDE SEQUENCE [LARGE SCALE GENOMIC DNA]</scope>
    <source>
        <strain evidence="6">ATCC 23168 / DSM 4126 / NBRC 15989 / NCIMB 1408 / VKM B-1430 / H-43</strain>
        <strain evidence="4">DSM 4126</strain>
    </source>
</reference>
<organism evidence="4 6">
    <name type="scientific">Marivirga tractuosa (strain ATCC 23168 / DSM 4126 / NBRC 15989 / NCIMB 1408 / VKM B-1430 / H-43)</name>
    <name type="common">Microscilla tractuosa</name>
    <name type="synonym">Flexibacter tractuosus</name>
    <dbReference type="NCBI Taxonomy" id="643867"/>
    <lineage>
        <taxon>Bacteria</taxon>
        <taxon>Pseudomonadati</taxon>
        <taxon>Bacteroidota</taxon>
        <taxon>Cytophagia</taxon>
        <taxon>Cytophagales</taxon>
        <taxon>Marivirgaceae</taxon>
        <taxon>Marivirga</taxon>
    </lineage>
</organism>
<dbReference type="HOGENOM" id="CLU_036902_5_0_10"/>
<evidence type="ECO:0000259" key="2">
    <source>
        <dbReference type="Pfam" id="PF01548"/>
    </source>
</evidence>
<dbReference type="GO" id="GO:0003677">
    <property type="term" value="F:DNA binding"/>
    <property type="evidence" value="ECO:0007669"/>
    <property type="project" value="InterPro"/>
</dbReference>
<dbReference type="KEGG" id="mtt:Ftrac_3081"/>
<dbReference type="InterPro" id="IPR003346">
    <property type="entry name" value="Transposase_20"/>
</dbReference>
<dbReference type="KEGG" id="mtt:Ftrac_0561"/>
<dbReference type="InterPro" id="IPR002525">
    <property type="entry name" value="Transp_IS110-like_N"/>
</dbReference>
<feature type="domain" description="Transposase IS110-like N-terminal" evidence="2">
    <location>
        <begin position="8"/>
        <end position="160"/>
    </location>
</feature>
<dbReference type="EMBL" id="CP002349">
    <property type="protein sequence ID" value="ADR20565.1"/>
    <property type="molecule type" value="Genomic_DNA"/>
</dbReference>
<gene>
    <name evidence="4" type="ordered locus">Ftrac_0561</name>
    <name evidence="5" type="ordered locus">Ftrac_3081</name>
</gene>
<dbReference type="PANTHER" id="PTHR33055">
    <property type="entry name" value="TRANSPOSASE FOR INSERTION SEQUENCE ELEMENT IS1111A"/>
    <property type="match status" value="1"/>
</dbReference>
<keyword evidence="6" id="KW-1185">Reference proteome</keyword>
<dbReference type="eggNOG" id="COG3547">
    <property type="taxonomic scope" value="Bacteria"/>
</dbReference>
<dbReference type="OrthoDB" id="964423at2"/>
<dbReference type="InterPro" id="IPR047650">
    <property type="entry name" value="Transpos_IS110"/>
</dbReference>
<evidence type="ECO:0000313" key="6">
    <source>
        <dbReference type="Proteomes" id="UP000008720"/>
    </source>
</evidence>
<evidence type="ECO:0000256" key="1">
    <source>
        <dbReference type="SAM" id="Coils"/>
    </source>
</evidence>
<accession>E4TQ08</accession>
<dbReference type="Pfam" id="PF01548">
    <property type="entry name" value="DEDD_Tnp_IS110"/>
    <property type="match status" value="1"/>
</dbReference>
<dbReference type="AlphaFoldDB" id="E4TQ08"/>
<dbReference type="GO" id="GO:0004803">
    <property type="term" value="F:transposase activity"/>
    <property type="evidence" value="ECO:0007669"/>
    <property type="project" value="InterPro"/>
</dbReference>
<evidence type="ECO:0000313" key="5">
    <source>
        <dbReference type="EMBL" id="ADR23056.1"/>
    </source>
</evidence>
<feature type="domain" description="Transposase IS116/IS110/IS902 C-terminal" evidence="3">
    <location>
        <begin position="210"/>
        <end position="294"/>
    </location>
</feature>
<dbReference type="STRING" id="643867.Ftrac_0561"/>
<protein>
    <submittedName>
        <fullName evidence="4">Transposase IS116/IS110/IS902 family protein</fullName>
    </submittedName>
</protein>
<dbReference type="PANTHER" id="PTHR33055:SF13">
    <property type="entry name" value="TRANSPOSASE"/>
    <property type="match status" value="1"/>
</dbReference>
<sequence>MKVLRQCCGIDVSMDALDVVLMTLQEDFELKIVSSGQFANTKKDIKKLMNWVKRHQLNDLPLQVVMEATGVYHEQLAYALYDNGFELAVVLPNKVANYGRSTDVRRIDDKISARHIAEFGLLKKIDNWTKPDASLLKLKGLSREREQLLNERTRAKNQQHAKEHMAEVDKFTLKRAKQHIKFLDKLIDQVETQMKDIVDQTPWLKKKINYICSLKGVGFITATIVIAETNGFNLIRNSRQLVCYAGYDINNKQSGTSVNTKARISHKGNKHIRKALYFPALTAVQHDEPLSNFYNRLFDRQKIKMKSYVAVQRKLLILIYTLWKKEERYNPEYCKDKFLLEQPQEAALTELDQVRS</sequence>
<dbReference type="NCBIfam" id="NF033542">
    <property type="entry name" value="transpos_IS110"/>
    <property type="match status" value="1"/>
</dbReference>
<dbReference type="RefSeq" id="WP_013452716.1">
    <property type="nucleotide sequence ID" value="NC_014759.1"/>
</dbReference>
<dbReference type="EMBL" id="CP002349">
    <property type="protein sequence ID" value="ADR23056.1"/>
    <property type="molecule type" value="Genomic_DNA"/>
</dbReference>